<reference evidence="1" key="1">
    <citation type="submission" date="2022-04" db="EMBL/GenBank/DDBJ databases">
        <title>Genome of the entomopathogenic fungus Entomophthora muscae.</title>
        <authorList>
            <person name="Elya C."/>
            <person name="Lovett B.R."/>
            <person name="Lee E."/>
            <person name="Macias A.M."/>
            <person name="Hajek A.E."/>
            <person name="De Bivort B.L."/>
            <person name="Kasson M.T."/>
            <person name="De Fine Licht H.H."/>
            <person name="Stajich J.E."/>
        </authorList>
    </citation>
    <scope>NUCLEOTIDE SEQUENCE</scope>
    <source>
        <strain evidence="1">Berkeley</strain>
    </source>
</reference>
<dbReference type="Proteomes" id="UP001165960">
    <property type="component" value="Unassembled WGS sequence"/>
</dbReference>
<protein>
    <submittedName>
        <fullName evidence="1">Protein-lysine N-methyltransferase rrg1</fullName>
    </submittedName>
</protein>
<dbReference type="EMBL" id="QTSX02005683">
    <property type="protein sequence ID" value="KAJ9059510.1"/>
    <property type="molecule type" value="Genomic_DNA"/>
</dbReference>
<gene>
    <name evidence="1" type="primary">rrg1</name>
    <name evidence="1" type="ORF">DSO57_1001581</name>
</gene>
<evidence type="ECO:0000313" key="1">
    <source>
        <dbReference type="EMBL" id="KAJ9059510.1"/>
    </source>
</evidence>
<proteinExistence type="predicted"/>
<sequence>MVNSSASLWDVSDQQSFVLELLSPKKRSDVSLVMNKLLEEVSGNGYEFVDSENGFLFNSSRKAWMNWLVNAITFWSCKLEENDQEIQTAENKALSELLDQLSELVALFSGRAAASERIVTFEMHNLRLKIREPSYGDSDLGWQTWPAGILLASYISKMDGVSGRDTLELGCGTGLVGIASALLNPQSSHFLTDYHENVLLNVNKNVGLNGPPSNITSQKLNWDWFEGNSISWTSDPHLRVLEATCENI</sequence>
<evidence type="ECO:0000313" key="2">
    <source>
        <dbReference type="Proteomes" id="UP001165960"/>
    </source>
</evidence>
<accession>A0ACC2SAZ6</accession>
<organism evidence="1 2">
    <name type="scientific">Entomophthora muscae</name>
    <dbReference type="NCBI Taxonomy" id="34485"/>
    <lineage>
        <taxon>Eukaryota</taxon>
        <taxon>Fungi</taxon>
        <taxon>Fungi incertae sedis</taxon>
        <taxon>Zoopagomycota</taxon>
        <taxon>Entomophthoromycotina</taxon>
        <taxon>Entomophthoromycetes</taxon>
        <taxon>Entomophthorales</taxon>
        <taxon>Entomophthoraceae</taxon>
        <taxon>Entomophthora</taxon>
    </lineage>
</organism>
<name>A0ACC2SAZ6_9FUNG</name>
<comment type="caution">
    <text evidence="1">The sequence shown here is derived from an EMBL/GenBank/DDBJ whole genome shotgun (WGS) entry which is preliminary data.</text>
</comment>
<keyword evidence="2" id="KW-1185">Reference proteome</keyword>